<organism evidence="2 3">
    <name type="scientific">Ensete ventricosum</name>
    <name type="common">Abyssinian banana</name>
    <name type="synonym">Musa ensete</name>
    <dbReference type="NCBI Taxonomy" id="4639"/>
    <lineage>
        <taxon>Eukaryota</taxon>
        <taxon>Viridiplantae</taxon>
        <taxon>Streptophyta</taxon>
        <taxon>Embryophyta</taxon>
        <taxon>Tracheophyta</taxon>
        <taxon>Spermatophyta</taxon>
        <taxon>Magnoliopsida</taxon>
        <taxon>Liliopsida</taxon>
        <taxon>Zingiberales</taxon>
        <taxon>Musaceae</taxon>
        <taxon>Ensete</taxon>
    </lineage>
</organism>
<gene>
    <name evidence="2" type="ORF">B296_00045388</name>
</gene>
<evidence type="ECO:0000256" key="1">
    <source>
        <dbReference type="SAM" id="MobiDB-lite"/>
    </source>
</evidence>
<feature type="compositionally biased region" description="Basic and acidic residues" evidence="1">
    <location>
        <begin position="94"/>
        <end position="106"/>
    </location>
</feature>
<name>A0A444EI23_ENSVE</name>
<protein>
    <submittedName>
        <fullName evidence="2">Uncharacterized protein</fullName>
    </submittedName>
</protein>
<proteinExistence type="predicted"/>
<reference evidence="2 3" key="1">
    <citation type="journal article" date="2014" name="Agronomy (Basel)">
        <title>A Draft Genome Sequence for Ensete ventricosum, the Drought-Tolerant Tree Against Hunger.</title>
        <authorList>
            <person name="Harrison J."/>
            <person name="Moore K.A."/>
            <person name="Paszkiewicz K."/>
            <person name="Jones T."/>
            <person name="Grant M."/>
            <person name="Ambacheew D."/>
            <person name="Muzemil S."/>
            <person name="Studholme D.J."/>
        </authorList>
    </citation>
    <scope>NUCLEOTIDE SEQUENCE [LARGE SCALE GENOMIC DNA]</scope>
</reference>
<dbReference type="EMBL" id="AMZH03007992">
    <property type="protein sequence ID" value="RRT59955.1"/>
    <property type="molecule type" value="Genomic_DNA"/>
</dbReference>
<accession>A0A444EI23</accession>
<feature type="region of interest" description="Disordered" evidence="1">
    <location>
        <begin position="51"/>
        <end position="115"/>
    </location>
</feature>
<dbReference type="Proteomes" id="UP000287651">
    <property type="component" value="Unassembled WGS sequence"/>
</dbReference>
<dbReference type="AlphaFoldDB" id="A0A444EI23"/>
<evidence type="ECO:0000313" key="3">
    <source>
        <dbReference type="Proteomes" id="UP000287651"/>
    </source>
</evidence>
<comment type="caution">
    <text evidence="2">The sequence shown here is derived from an EMBL/GenBank/DDBJ whole genome shotgun (WGS) entry which is preliminary data.</text>
</comment>
<evidence type="ECO:0000313" key="2">
    <source>
        <dbReference type="EMBL" id="RRT59955.1"/>
    </source>
</evidence>
<sequence length="144" mass="15526">MTDAITSAVGESTSIALVAAKVEGGLVDDPDRGFGIHGLESVGEAGRCRRLSAARLPADHHESHPRPTTNPKSRKSDQRGLKTLRPNWTCPTNRESDSKKSKEKGRTAAGSYSDGGGTTEAMRLWIRASARNLCWICCFTALML</sequence>